<organism evidence="2 3">
    <name type="scientific">Paenibacillus agilis</name>
    <dbReference type="NCBI Taxonomy" id="3020863"/>
    <lineage>
        <taxon>Bacteria</taxon>
        <taxon>Bacillati</taxon>
        <taxon>Bacillota</taxon>
        <taxon>Bacilli</taxon>
        <taxon>Bacillales</taxon>
        <taxon>Paenibacillaceae</taxon>
        <taxon>Paenibacillus</taxon>
    </lineage>
</organism>
<dbReference type="OrthoDB" id="2679967at2"/>
<comment type="caution">
    <text evidence="2">The sequence shown here is derived from an EMBL/GenBank/DDBJ whole genome shotgun (WGS) entry which is preliminary data.</text>
</comment>
<keyword evidence="3" id="KW-1185">Reference proteome</keyword>
<keyword evidence="1" id="KW-1133">Transmembrane helix</keyword>
<dbReference type="AlphaFoldDB" id="A0A559IP51"/>
<name>A0A559IP51_9BACL</name>
<proteinExistence type="predicted"/>
<protein>
    <recommendedName>
        <fullName evidence="4">DUF2759 family protein</fullName>
    </recommendedName>
</protein>
<feature type="transmembrane region" description="Helical" evidence="1">
    <location>
        <begin position="44"/>
        <end position="67"/>
    </location>
</feature>
<evidence type="ECO:0000256" key="1">
    <source>
        <dbReference type="SAM" id="Phobius"/>
    </source>
</evidence>
<dbReference type="EMBL" id="VNJK01000002">
    <property type="protein sequence ID" value="TVX89418.1"/>
    <property type="molecule type" value="Genomic_DNA"/>
</dbReference>
<feature type="transmembrane region" description="Helical" evidence="1">
    <location>
        <begin position="12"/>
        <end position="32"/>
    </location>
</feature>
<keyword evidence="1" id="KW-0472">Membrane</keyword>
<dbReference type="Proteomes" id="UP000318102">
    <property type="component" value="Unassembled WGS sequence"/>
</dbReference>
<evidence type="ECO:0000313" key="2">
    <source>
        <dbReference type="EMBL" id="TVX89418.1"/>
    </source>
</evidence>
<gene>
    <name evidence="2" type="ORF">FPZ44_16675</name>
</gene>
<keyword evidence="1" id="KW-0812">Transmembrane</keyword>
<reference evidence="2 3" key="1">
    <citation type="submission" date="2019-07" db="EMBL/GenBank/DDBJ databases">
        <authorList>
            <person name="Kim J."/>
        </authorList>
    </citation>
    <scope>NUCLEOTIDE SEQUENCE [LARGE SCALE GENOMIC DNA]</scope>
    <source>
        <strain evidence="2 3">N4</strain>
    </source>
</reference>
<evidence type="ECO:0000313" key="3">
    <source>
        <dbReference type="Proteomes" id="UP000318102"/>
    </source>
</evidence>
<dbReference type="RefSeq" id="WP_144991919.1">
    <property type="nucleotide sequence ID" value="NZ_VNJK01000002.1"/>
</dbReference>
<accession>A0A559IP51</accession>
<evidence type="ECO:0008006" key="4">
    <source>
        <dbReference type="Google" id="ProtNLM"/>
    </source>
</evidence>
<sequence length="79" mass="8998">MLIAAGEAGKVAFDWFDVFMVAFTLILLWALIRQVKQRPRNLFALGFAAVSLLTFILADIVMVYGYLGMNPPDYFFFLK</sequence>